<dbReference type="AlphaFoldDB" id="A0A4C1X0U6"/>
<dbReference type="Proteomes" id="UP000299102">
    <property type="component" value="Unassembled WGS sequence"/>
</dbReference>
<sequence length="172" mass="19571">MQRLPKTLTHTQAFPKSLTTNYEKFSDDDDDRNLLLRNLPENHSLHAIWVNDEHPASPERSDGPLPAAGDVRSRNAYGIAPSCIMMHKGKKCTATAVEDGCLKLRTHLCTPAGFHIYYTSFDQGKNYFVTKDRHVRARVHLFTAPKQRGRRHGYRNDNASDVPSGLLNRFLR</sequence>
<organism evidence="1 2">
    <name type="scientific">Eumeta variegata</name>
    <name type="common">Bagworm moth</name>
    <name type="synonym">Eumeta japonica</name>
    <dbReference type="NCBI Taxonomy" id="151549"/>
    <lineage>
        <taxon>Eukaryota</taxon>
        <taxon>Metazoa</taxon>
        <taxon>Ecdysozoa</taxon>
        <taxon>Arthropoda</taxon>
        <taxon>Hexapoda</taxon>
        <taxon>Insecta</taxon>
        <taxon>Pterygota</taxon>
        <taxon>Neoptera</taxon>
        <taxon>Endopterygota</taxon>
        <taxon>Lepidoptera</taxon>
        <taxon>Glossata</taxon>
        <taxon>Ditrysia</taxon>
        <taxon>Tineoidea</taxon>
        <taxon>Psychidae</taxon>
        <taxon>Oiketicinae</taxon>
        <taxon>Eumeta</taxon>
    </lineage>
</organism>
<keyword evidence="2" id="KW-1185">Reference proteome</keyword>
<gene>
    <name evidence="1" type="ORF">EVAR_97688_1</name>
</gene>
<name>A0A4C1X0U6_EUMVA</name>
<evidence type="ECO:0000313" key="1">
    <source>
        <dbReference type="EMBL" id="GBP55974.1"/>
    </source>
</evidence>
<accession>A0A4C1X0U6</accession>
<comment type="caution">
    <text evidence="1">The sequence shown here is derived from an EMBL/GenBank/DDBJ whole genome shotgun (WGS) entry which is preliminary data.</text>
</comment>
<protein>
    <submittedName>
        <fullName evidence="1">Uncharacterized protein</fullName>
    </submittedName>
</protein>
<evidence type="ECO:0000313" key="2">
    <source>
        <dbReference type="Proteomes" id="UP000299102"/>
    </source>
</evidence>
<dbReference type="EMBL" id="BGZK01000682">
    <property type="protein sequence ID" value="GBP55974.1"/>
    <property type="molecule type" value="Genomic_DNA"/>
</dbReference>
<reference evidence="1 2" key="1">
    <citation type="journal article" date="2019" name="Commun. Biol.">
        <title>The bagworm genome reveals a unique fibroin gene that provides high tensile strength.</title>
        <authorList>
            <person name="Kono N."/>
            <person name="Nakamura H."/>
            <person name="Ohtoshi R."/>
            <person name="Tomita M."/>
            <person name="Numata K."/>
            <person name="Arakawa K."/>
        </authorList>
    </citation>
    <scope>NUCLEOTIDE SEQUENCE [LARGE SCALE GENOMIC DNA]</scope>
</reference>
<proteinExistence type="predicted"/>